<organism evidence="2 3">
    <name type="scientific">Nocardia bovistercoris</name>
    <dbReference type="NCBI Taxonomy" id="2785916"/>
    <lineage>
        <taxon>Bacteria</taxon>
        <taxon>Bacillati</taxon>
        <taxon>Actinomycetota</taxon>
        <taxon>Actinomycetes</taxon>
        <taxon>Mycobacteriales</taxon>
        <taxon>Nocardiaceae</taxon>
        <taxon>Nocardia</taxon>
    </lineage>
</organism>
<dbReference type="AlphaFoldDB" id="A0A931N8J8"/>
<sequence>MATVHPSSIDIAGSAWPVFKLEALAAGVVIGLILAMILGSAQVGVLVGAAVAAARWVVGAVAARRGESVRPRERILSAR</sequence>
<keyword evidence="1" id="KW-0812">Transmembrane</keyword>
<keyword evidence="1" id="KW-1133">Transmembrane helix</keyword>
<evidence type="ECO:0000313" key="2">
    <source>
        <dbReference type="EMBL" id="MBH0781853.1"/>
    </source>
</evidence>
<keyword evidence="1" id="KW-0472">Membrane</keyword>
<comment type="caution">
    <text evidence="2">The sequence shown here is derived from an EMBL/GenBank/DDBJ whole genome shotgun (WGS) entry which is preliminary data.</text>
</comment>
<dbReference type="Proteomes" id="UP000655751">
    <property type="component" value="Unassembled WGS sequence"/>
</dbReference>
<dbReference type="EMBL" id="JADMLG010000032">
    <property type="protein sequence ID" value="MBH0781853.1"/>
    <property type="molecule type" value="Genomic_DNA"/>
</dbReference>
<evidence type="ECO:0000313" key="3">
    <source>
        <dbReference type="Proteomes" id="UP000655751"/>
    </source>
</evidence>
<protein>
    <submittedName>
        <fullName evidence="2">Uncharacterized protein</fullName>
    </submittedName>
</protein>
<name>A0A931N8J8_9NOCA</name>
<accession>A0A931N8J8</accession>
<dbReference type="RefSeq" id="WP_196154132.1">
    <property type="nucleotide sequence ID" value="NZ_JADMLG010000032.1"/>
</dbReference>
<gene>
    <name evidence="2" type="ORF">IT779_36835</name>
</gene>
<evidence type="ECO:0000256" key="1">
    <source>
        <dbReference type="SAM" id="Phobius"/>
    </source>
</evidence>
<keyword evidence="3" id="KW-1185">Reference proteome</keyword>
<reference evidence="2" key="1">
    <citation type="submission" date="2020-11" db="EMBL/GenBank/DDBJ databases">
        <title>Nocardia NEAU-351.nov., a novel actinomycete isolated from the cow dung.</title>
        <authorList>
            <person name="Zhang X."/>
        </authorList>
    </citation>
    <scope>NUCLEOTIDE SEQUENCE</scope>
    <source>
        <strain evidence="2">NEAU-351</strain>
    </source>
</reference>
<proteinExistence type="predicted"/>
<feature type="transmembrane region" description="Helical" evidence="1">
    <location>
        <begin position="21"/>
        <end position="39"/>
    </location>
</feature>